<sequence length="271" mass="30571">MTTTITARGLDTRDLPDKEQYRLGTILGIWAASALPMGLGLWWVMPTFIAPRMETPGIGWLVLATAGLVWQAVLAFWLLRLEVRPFTWEALKRRLWLEKPRSPRTGRASWRYLWWAVAVAVGYAGLGALGLLQPLNDAVVDAFPAIAPPDYALIENLAVPEVVGQWWLMGLLVVLILGNYLVGEELIFRGILLPRMRGAFGRLDVLVNGLLFATYHLHLVWQMPAMLVTDWLYAYLTKRYRSYWMGALFHGIDAIFLLVLFPLVIAGVIQS</sequence>
<dbReference type="AlphaFoldDB" id="A0A1H6VVL7"/>
<evidence type="ECO:0000313" key="3">
    <source>
        <dbReference type="EMBL" id="SEJ08701.1"/>
    </source>
</evidence>
<feature type="transmembrane region" description="Helical" evidence="1">
    <location>
        <begin position="21"/>
        <end position="45"/>
    </location>
</feature>
<dbReference type="Pfam" id="PF02517">
    <property type="entry name" value="Rce1-like"/>
    <property type="match status" value="1"/>
</dbReference>
<accession>A0A1H6VVL7</accession>
<dbReference type="Proteomes" id="UP000183315">
    <property type="component" value="Unassembled WGS sequence"/>
</dbReference>
<feature type="transmembrane region" description="Helical" evidence="1">
    <location>
        <begin position="243"/>
        <end position="269"/>
    </location>
</feature>
<feature type="transmembrane region" description="Helical" evidence="1">
    <location>
        <begin position="203"/>
        <end position="223"/>
    </location>
</feature>
<evidence type="ECO:0000256" key="1">
    <source>
        <dbReference type="SAM" id="Phobius"/>
    </source>
</evidence>
<protein>
    <submittedName>
        <fullName evidence="3">CAAX protease self-immunity</fullName>
    </submittedName>
</protein>
<keyword evidence="1" id="KW-1133">Transmembrane helix</keyword>
<reference evidence="4" key="1">
    <citation type="submission" date="2016-10" db="EMBL/GenBank/DDBJ databases">
        <authorList>
            <person name="Varghese N."/>
        </authorList>
    </citation>
    <scope>NUCLEOTIDE SEQUENCE [LARGE SCALE GENOMIC DNA]</scope>
    <source>
        <strain evidence="4">DSM 24868</strain>
    </source>
</reference>
<dbReference type="eggNOG" id="COG1266">
    <property type="taxonomic scope" value="Bacteria"/>
</dbReference>
<feature type="transmembrane region" description="Helical" evidence="1">
    <location>
        <begin position="112"/>
        <end position="132"/>
    </location>
</feature>
<name>A0A1H6VVL7_9MICO</name>
<keyword evidence="1" id="KW-0812">Transmembrane</keyword>
<dbReference type="EMBL" id="FNZI01000002">
    <property type="protein sequence ID" value="SEJ08701.1"/>
    <property type="molecule type" value="Genomic_DNA"/>
</dbReference>
<keyword evidence="3" id="KW-0645">Protease</keyword>
<evidence type="ECO:0000259" key="2">
    <source>
        <dbReference type="Pfam" id="PF02517"/>
    </source>
</evidence>
<keyword evidence="1" id="KW-0472">Membrane</keyword>
<organism evidence="3 4">
    <name type="scientific">Demequina mangrovi</name>
    <dbReference type="NCBI Taxonomy" id="1043493"/>
    <lineage>
        <taxon>Bacteria</taxon>
        <taxon>Bacillati</taxon>
        <taxon>Actinomycetota</taxon>
        <taxon>Actinomycetes</taxon>
        <taxon>Micrococcales</taxon>
        <taxon>Demequinaceae</taxon>
        <taxon>Demequina</taxon>
    </lineage>
</organism>
<feature type="domain" description="CAAX prenyl protease 2/Lysostaphin resistance protein A-like" evidence="2">
    <location>
        <begin position="167"/>
        <end position="252"/>
    </location>
</feature>
<gene>
    <name evidence="3" type="ORF">SAMN05421637_0728</name>
</gene>
<dbReference type="STRING" id="1043493.SAMN05421637_0728"/>
<keyword evidence="4" id="KW-1185">Reference proteome</keyword>
<dbReference type="InterPro" id="IPR003675">
    <property type="entry name" value="Rce1/LyrA-like_dom"/>
</dbReference>
<dbReference type="GO" id="GO:0080120">
    <property type="term" value="P:CAAX-box protein maturation"/>
    <property type="evidence" value="ECO:0007669"/>
    <property type="project" value="UniProtKB-ARBA"/>
</dbReference>
<dbReference type="GO" id="GO:0004175">
    <property type="term" value="F:endopeptidase activity"/>
    <property type="evidence" value="ECO:0007669"/>
    <property type="project" value="UniProtKB-ARBA"/>
</dbReference>
<proteinExistence type="predicted"/>
<feature type="transmembrane region" description="Helical" evidence="1">
    <location>
        <begin position="57"/>
        <end position="79"/>
    </location>
</feature>
<feature type="transmembrane region" description="Helical" evidence="1">
    <location>
        <begin position="164"/>
        <end position="182"/>
    </location>
</feature>
<dbReference type="RefSeq" id="WP_042216433.1">
    <property type="nucleotide sequence ID" value="NZ_BBLU01000017.1"/>
</dbReference>
<evidence type="ECO:0000313" key="4">
    <source>
        <dbReference type="Proteomes" id="UP000183315"/>
    </source>
</evidence>
<dbReference type="GO" id="GO:0006508">
    <property type="term" value="P:proteolysis"/>
    <property type="evidence" value="ECO:0007669"/>
    <property type="project" value="UniProtKB-KW"/>
</dbReference>
<keyword evidence="3" id="KW-0378">Hydrolase</keyword>